<feature type="signal peptide" evidence="2">
    <location>
        <begin position="1"/>
        <end position="19"/>
    </location>
</feature>
<feature type="chain" id="PRO_5018587445" evidence="2">
    <location>
        <begin position="20"/>
        <end position="178"/>
    </location>
</feature>
<protein>
    <submittedName>
        <fullName evidence="4">ACYPI000009 protein</fullName>
    </submittedName>
</protein>
<organism evidence="4">
    <name type="scientific">Acyrthosiphon pisum</name>
    <name type="common">Pea aphid</name>
    <dbReference type="NCBI Taxonomy" id="7029"/>
    <lineage>
        <taxon>Eukaryota</taxon>
        <taxon>Metazoa</taxon>
        <taxon>Ecdysozoa</taxon>
        <taxon>Arthropoda</taxon>
        <taxon>Hexapoda</taxon>
        <taxon>Insecta</taxon>
        <taxon>Pterygota</taxon>
        <taxon>Neoptera</taxon>
        <taxon>Paraneoptera</taxon>
        <taxon>Hemiptera</taxon>
        <taxon>Sternorrhyncha</taxon>
        <taxon>Aphidomorpha</taxon>
        <taxon>Aphidoidea</taxon>
        <taxon>Aphididae</taxon>
        <taxon>Macrosiphini</taxon>
        <taxon>Acyrthosiphon</taxon>
    </lineage>
</organism>
<dbReference type="Gene3D" id="3.90.70.10">
    <property type="entry name" value="Cysteine proteinases"/>
    <property type="match status" value="1"/>
</dbReference>
<evidence type="ECO:0000259" key="3">
    <source>
        <dbReference type="SMART" id="SM00645"/>
    </source>
</evidence>
<reference evidence="4" key="1">
    <citation type="submission" date="2009-06" db="EMBL/GenBank/DDBJ databases">
        <title>A full-length cDNA resource of the pea aphid, Acyrthosiphon pisum.</title>
        <authorList>
            <person name="Shigenobu S."/>
            <person name="Nakabachi A."/>
            <person name="Richards S."/>
        </authorList>
    </citation>
    <scope>NUCLEOTIDE SEQUENCE</scope>
    <source>
        <strain evidence="4">LSR1</strain>
        <tissue evidence="4">Whole body</tissue>
    </source>
</reference>
<dbReference type="SMART" id="SM00645">
    <property type="entry name" value="Pept_C1"/>
    <property type="match status" value="1"/>
</dbReference>
<dbReference type="GO" id="GO:0008234">
    <property type="term" value="F:cysteine-type peptidase activity"/>
    <property type="evidence" value="ECO:0007669"/>
    <property type="project" value="InterPro"/>
</dbReference>
<accession>C4WV82</accession>
<evidence type="ECO:0000256" key="2">
    <source>
        <dbReference type="SAM" id="SignalP"/>
    </source>
</evidence>
<sequence length="178" mass="19520">MRSIISLVIFVLSVTWVAAAIDTAFAESSYETFASRARKLVQKSMYDNWSKNRKTVDNSYKTDIPREFDARQYFTSCANVIGDVKDQGNCASSWAVAVASTFTDRLCIASNGQFTDNLSAQNLMSCGDGEKMGCDGGSAFKAWELTMNKGIVTGGNFDSNEGCQPYKNRPCDHYGDSS</sequence>
<keyword evidence="2" id="KW-0732">Signal</keyword>
<dbReference type="AlphaFoldDB" id="C4WV82"/>
<evidence type="ECO:0000313" key="4">
    <source>
        <dbReference type="EMBL" id="BAH71802.1"/>
    </source>
</evidence>
<feature type="domain" description="Peptidase C1A papain C-terminal" evidence="3">
    <location>
        <begin position="64"/>
        <end position="178"/>
    </location>
</feature>
<dbReference type="InterPro" id="IPR013128">
    <property type="entry name" value="Peptidase_C1A"/>
</dbReference>
<comment type="similarity">
    <text evidence="1">Belongs to the peptidase C1 family.</text>
</comment>
<dbReference type="GO" id="GO:0006508">
    <property type="term" value="P:proteolysis"/>
    <property type="evidence" value="ECO:0007669"/>
    <property type="project" value="InterPro"/>
</dbReference>
<dbReference type="Pfam" id="PF00112">
    <property type="entry name" value="Peptidase_C1"/>
    <property type="match status" value="1"/>
</dbReference>
<dbReference type="SUPFAM" id="SSF54001">
    <property type="entry name" value="Cysteine proteinases"/>
    <property type="match status" value="1"/>
</dbReference>
<dbReference type="InterPro" id="IPR000668">
    <property type="entry name" value="Peptidase_C1A_C"/>
</dbReference>
<evidence type="ECO:0000256" key="1">
    <source>
        <dbReference type="ARBA" id="ARBA00008455"/>
    </source>
</evidence>
<gene>
    <name evidence="4" type="primary">ACYPI000009</name>
</gene>
<proteinExistence type="evidence at transcript level"/>
<dbReference type="OrthoDB" id="190265at2759"/>
<dbReference type="InterPro" id="IPR038765">
    <property type="entry name" value="Papain-like_cys_pep_sf"/>
</dbReference>
<dbReference type="PANTHER" id="PTHR12411">
    <property type="entry name" value="CYSTEINE PROTEASE FAMILY C1-RELATED"/>
    <property type="match status" value="1"/>
</dbReference>
<dbReference type="EMBL" id="AK341401">
    <property type="protein sequence ID" value="BAH71802.1"/>
    <property type="molecule type" value="mRNA"/>
</dbReference>
<name>C4WV82_ACYPI</name>